<feature type="compositionally biased region" description="Acidic residues" evidence="2">
    <location>
        <begin position="148"/>
        <end position="159"/>
    </location>
</feature>
<name>A0AAV4YBV2_CAEEX</name>
<keyword evidence="1" id="KW-0677">Repeat</keyword>
<dbReference type="InterPro" id="IPR045075">
    <property type="entry name" value="Syf1-like"/>
</dbReference>
<proteinExistence type="predicted"/>
<sequence length="166" mass="18999">MCLKFADLEQNLGKLIGLELFIPHCSQMCDPRTNPDFWKTWKEFEVRHGNEDTMREMLRIKRSVQATYNTQVNFMSAQMLSAAVIAAGIEVPGAEKDSMQNLEAQAKLLAFETPNEVALNRSKVMFVRGEATDERGLEHIETNNPDEINLDDSDDDDDDEKLKRYN</sequence>
<dbReference type="Gene3D" id="1.25.40.10">
    <property type="entry name" value="Tetratricopeptide repeat domain"/>
    <property type="match status" value="1"/>
</dbReference>
<reference evidence="4 5" key="1">
    <citation type="submission" date="2021-06" db="EMBL/GenBank/DDBJ databases">
        <title>Caerostris extrusa draft genome.</title>
        <authorList>
            <person name="Kono N."/>
            <person name="Arakawa K."/>
        </authorList>
    </citation>
    <scope>NUCLEOTIDE SEQUENCE [LARGE SCALE GENOMIC DNA]</scope>
</reference>
<dbReference type="PANTHER" id="PTHR11246">
    <property type="entry name" value="PRE-MRNA SPLICING FACTOR"/>
    <property type="match status" value="1"/>
</dbReference>
<dbReference type="GO" id="GO:0071007">
    <property type="term" value="C:U2-type catalytic step 2 spliceosome"/>
    <property type="evidence" value="ECO:0007669"/>
    <property type="project" value="TreeGrafter"/>
</dbReference>
<dbReference type="AlphaFoldDB" id="A0AAV4YBV2"/>
<organism evidence="4 5">
    <name type="scientific">Caerostris extrusa</name>
    <name type="common">Bark spider</name>
    <name type="synonym">Caerostris bankana</name>
    <dbReference type="NCBI Taxonomy" id="172846"/>
    <lineage>
        <taxon>Eukaryota</taxon>
        <taxon>Metazoa</taxon>
        <taxon>Ecdysozoa</taxon>
        <taxon>Arthropoda</taxon>
        <taxon>Chelicerata</taxon>
        <taxon>Arachnida</taxon>
        <taxon>Araneae</taxon>
        <taxon>Araneomorphae</taxon>
        <taxon>Entelegynae</taxon>
        <taxon>Araneoidea</taxon>
        <taxon>Araneidae</taxon>
        <taxon>Caerostris</taxon>
    </lineage>
</organism>
<dbReference type="InterPro" id="IPR011990">
    <property type="entry name" value="TPR-like_helical_dom_sf"/>
</dbReference>
<feature type="domain" description="Pre-mRNA-splicing factor Syf1/CRNKL1-like C-terminal HAT-repeats" evidence="3">
    <location>
        <begin position="1"/>
        <end position="105"/>
    </location>
</feature>
<protein>
    <submittedName>
        <fullName evidence="4">Pre-mRNA-splicing factor SYF1</fullName>
    </submittedName>
</protein>
<dbReference type="GO" id="GO:0000974">
    <property type="term" value="C:Prp19 complex"/>
    <property type="evidence" value="ECO:0007669"/>
    <property type="project" value="TreeGrafter"/>
</dbReference>
<dbReference type="PANTHER" id="PTHR11246:SF5">
    <property type="entry name" value="PRE-MRNA-SPLICING FACTOR SYF1"/>
    <property type="match status" value="1"/>
</dbReference>
<keyword evidence="5" id="KW-1185">Reference proteome</keyword>
<dbReference type="InterPro" id="IPR055430">
    <property type="entry name" value="HAT_Syf1_CNRKL1_C"/>
</dbReference>
<evidence type="ECO:0000313" key="5">
    <source>
        <dbReference type="Proteomes" id="UP001054945"/>
    </source>
</evidence>
<dbReference type="EMBL" id="BPLR01018982">
    <property type="protein sequence ID" value="GIZ03669.1"/>
    <property type="molecule type" value="Genomic_DNA"/>
</dbReference>
<evidence type="ECO:0000259" key="3">
    <source>
        <dbReference type="Pfam" id="PF23231"/>
    </source>
</evidence>
<dbReference type="Proteomes" id="UP001054945">
    <property type="component" value="Unassembled WGS sequence"/>
</dbReference>
<dbReference type="GO" id="GO:0000349">
    <property type="term" value="P:generation of catalytic spliceosome for first transesterification step"/>
    <property type="evidence" value="ECO:0007669"/>
    <property type="project" value="TreeGrafter"/>
</dbReference>
<feature type="region of interest" description="Disordered" evidence="2">
    <location>
        <begin position="135"/>
        <end position="166"/>
    </location>
</feature>
<dbReference type="Pfam" id="PF23231">
    <property type="entry name" value="HAT_Syf1_CNRKL1_C"/>
    <property type="match status" value="1"/>
</dbReference>
<accession>A0AAV4YBV2</accession>
<evidence type="ECO:0000256" key="1">
    <source>
        <dbReference type="ARBA" id="ARBA00022737"/>
    </source>
</evidence>
<gene>
    <name evidence="4" type="primary">XAB2</name>
    <name evidence="4" type="ORF">CEXT_498841</name>
</gene>
<dbReference type="GO" id="GO:0071014">
    <property type="term" value="C:post-mRNA release spliceosomal complex"/>
    <property type="evidence" value="ECO:0007669"/>
    <property type="project" value="TreeGrafter"/>
</dbReference>
<comment type="caution">
    <text evidence="4">The sequence shown here is derived from an EMBL/GenBank/DDBJ whole genome shotgun (WGS) entry which is preliminary data.</text>
</comment>
<evidence type="ECO:0000256" key="2">
    <source>
        <dbReference type="SAM" id="MobiDB-lite"/>
    </source>
</evidence>
<evidence type="ECO:0000313" key="4">
    <source>
        <dbReference type="EMBL" id="GIZ03669.1"/>
    </source>
</evidence>